<reference evidence="1 2" key="2">
    <citation type="journal article" date="2021" name="Genomics">
        <title>High-quality reference genome for Clonorchis sinensis.</title>
        <authorList>
            <person name="Young N.D."/>
            <person name="Stroehlein A.J."/>
            <person name="Kinkar L."/>
            <person name="Wang T."/>
            <person name="Sohn W.M."/>
            <person name="Chang B.C.H."/>
            <person name="Kaur P."/>
            <person name="Weisz D."/>
            <person name="Dudchenko O."/>
            <person name="Aiden E.L."/>
            <person name="Korhonen P.K."/>
            <person name="Gasser R.B."/>
        </authorList>
    </citation>
    <scope>NUCLEOTIDE SEQUENCE [LARGE SCALE GENOMIC DNA]</scope>
    <source>
        <strain evidence="1">Cs-k2</strain>
    </source>
</reference>
<keyword evidence="2" id="KW-1185">Reference proteome</keyword>
<proteinExistence type="predicted"/>
<dbReference type="Proteomes" id="UP000286415">
    <property type="component" value="Unassembled WGS sequence"/>
</dbReference>
<organism evidence="1 2">
    <name type="scientific">Clonorchis sinensis</name>
    <name type="common">Chinese liver fluke</name>
    <dbReference type="NCBI Taxonomy" id="79923"/>
    <lineage>
        <taxon>Eukaryota</taxon>
        <taxon>Metazoa</taxon>
        <taxon>Spiralia</taxon>
        <taxon>Lophotrochozoa</taxon>
        <taxon>Platyhelminthes</taxon>
        <taxon>Trematoda</taxon>
        <taxon>Digenea</taxon>
        <taxon>Opisthorchiida</taxon>
        <taxon>Opisthorchiata</taxon>
        <taxon>Opisthorchiidae</taxon>
        <taxon>Clonorchis</taxon>
    </lineage>
</organism>
<reference evidence="1 2" key="1">
    <citation type="journal article" date="2018" name="Biotechnol. Adv.">
        <title>Improved genomic resources and new bioinformatic workflow for the carcinogenic parasite Clonorchis sinensis: Biotechnological implications.</title>
        <authorList>
            <person name="Wang D."/>
            <person name="Korhonen P.K."/>
            <person name="Gasser R.B."/>
            <person name="Young N.D."/>
        </authorList>
    </citation>
    <scope>NUCLEOTIDE SEQUENCE [LARGE SCALE GENOMIC DNA]</scope>
    <source>
        <strain evidence="1">Cs-k2</strain>
    </source>
</reference>
<accession>A0A8T1M9G8</accession>
<name>A0A8T1M9G8_CLOSI</name>
<dbReference type="AlphaFoldDB" id="A0A8T1M9G8"/>
<evidence type="ECO:0000313" key="2">
    <source>
        <dbReference type="Proteomes" id="UP000286415"/>
    </source>
</evidence>
<gene>
    <name evidence="1" type="ORF">CSKR_203199</name>
</gene>
<dbReference type="EMBL" id="NIRI02000056">
    <property type="protein sequence ID" value="KAG5445321.1"/>
    <property type="molecule type" value="Genomic_DNA"/>
</dbReference>
<evidence type="ECO:0000313" key="1">
    <source>
        <dbReference type="EMBL" id="KAG5445321.1"/>
    </source>
</evidence>
<comment type="caution">
    <text evidence="1">The sequence shown here is derived from an EMBL/GenBank/DDBJ whole genome shotgun (WGS) entry which is preliminary data.</text>
</comment>
<sequence>MCFMDSNLPYTIVIQPHLPLVVFIFRKIFPLRYTHCSTLQHAPSGQLLSCENKTALPVVLPGNASVRVDKIAASIFGPVEHPLYGHLCAFVSKLKENFGKCFISGIQFIHDACHL</sequence>
<protein>
    <submittedName>
        <fullName evidence="1">Uncharacterized protein</fullName>
    </submittedName>
</protein>